<keyword evidence="3" id="KW-1185">Reference proteome</keyword>
<proteinExistence type="predicted"/>
<evidence type="ECO:0000256" key="1">
    <source>
        <dbReference type="SAM" id="MobiDB-lite"/>
    </source>
</evidence>
<feature type="compositionally biased region" description="Basic residues" evidence="1">
    <location>
        <begin position="1"/>
        <end position="10"/>
    </location>
</feature>
<dbReference type="AlphaFoldDB" id="A0A4Z2HIU4"/>
<protein>
    <submittedName>
        <fullName evidence="2">Uncharacterized protein</fullName>
    </submittedName>
</protein>
<gene>
    <name evidence="2" type="ORF">EYF80_024330</name>
</gene>
<accession>A0A4Z2HIU4</accession>
<dbReference type="Proteomes" id="UP000314294">
    <property type="component" value="Unassembled WGS sequence"/>
</dbReference>
<sequence length="130" mass="14524">MIHSRRKRSGRNNGLHGLAEKEKSVTYRKMEVDADDKRHRTRSKVPVDPALTQLFRRVTHVGVGSDGVNESLSALLEEGGQAVIGYRFLASPFSVGDRFDDVRAEALQRRRPRVIRAASASASRKQTRGI</sequence>
<dbReference type="EMBL" id="SRLO01000234">
    <property type="protein sequence ID" value="TNN65511.1"/>
    <property type="molecule type" value="Genomic_DNA"/>
</dbReference>
<comment type="caution">
    <text evidence="2">The sequence shown here is derived from an EMBL/GenBank/DDBJ whole genome shotgun (WGS) entry which is preliminary data.</text>
</comment>
<reference evidence="2 3" key="1">
    <citation type="submission" date="2019-03" db="EMBL/GenBank/DDBJ databases">
        <title>First draft genome of Liparis tanakae, snailfish: a comprehensive survey of snailfish specific genes.</title>
        <authorList>
            <person name="Kim W."/>
            <person name="Song I."/>
            <person name="Jeong J.-H."/>
            <person name="Kim D."/>
            <person name="Kim S."/>
            <person name="Ryu S."/>
            <person name="Song J.Y."/>
            <person name="Lee S.K."/>
        </authorList>
    </citation>
    <scope>NUCLEOTIDE SEQUENCE [LARGE SCALE GENOMIC DNA]</scope>
    <source>
        <tissue evidence="2">Muscle</tissue>
    </source>
</reference>
<feature type="region of interest" description="Disordered" evidence="1">
    <location>
        <begin position="1"/>
        <end position="23"/>
    </location>
</feature>
<evidence type="ECO:0000313" key="3">
    <source>
        <dbReference type="Proteomes" id="UP000314294"/>
    </source>
</evidence>
<organism evidence="2 3">
    <name type="scientific">Liparis tanakae</name>
    <name type="common">Tanaka's snailfish</name>
    <dbReference type="NCBI Taxonomy" id="230148"/>
    <lineage>
        <taxon>Eukaryota</taxon>
        <taxon>Metazoa</taxon>
        <taxon>Chordata</taxon>
        <taxon>Craniata</taxon>
        <taxon>Vertebrata</taxon>
        <taxon>Euteleostomi</taxon>
        <taxon>Actinopterygii</taxon>
        <taxon>Neopterygii</taxon>
        <taxon>Teleostei</taxon>
        <taxon>Neoteleostei</taxon>
        <taxon>Acanthomorphata</taxon>
        <taxon>Eupercaria</taxon>
        <taxon>Perciformes</taxon>
        <taxon>Cottioidei</taxon>
        <taxon>Cottales</taxon>
        <taxon>Liparidae</taxon>
        <taxon>Liparis</taxon>
    </lineage>
</organism>
<dbReference type="OrthoDB" id="10069059at2759"/>
<evidence type="ECO:0000313" key="2">
    <source>
        <dbReference type="EMBL" id="TNN65511.1"/>
    </source>
</evidence>
<name>A0A4Z2HIU4_9TELE</name>